<evidence type="ECO:0000313" key="1">
    <source>
        <dbReference type="EMBL" id="OMO67887.1"/>
    </source>
</evidence>
<evidence type="ECO:0000313" key="2">
    <source>
        <dbReference type="Proteomes" id="UP000187203"/>
    </source>
</evidence>
<dbReference type="AlphaFoldDB" id="A0A1R3HC21"/>
<dbReference type="Proteomes" id="UP000187203">
    <property type="component" value="Unassembled WGS sequence"/>
</dbReference>
<organism evidence="1 2">
    <name type="scientific">Corchorus olitorius</name>
    <dbReference type="NCBI Taxonomy" id="93759"/>
    <lineage>
        <taxon>Eukaryota</taxon>
        <taxon>Viridiplantae</taxon>
        <taxon>Streptophyta</taxon>
        <taxon>Embryophyta</taxon>
        <taxon>Tracheophyta</taxon>
        <taxon>Spermatophyta</taxon>
        <taxon>Magnoliopsida</taxon>
        <taxon>eudicotyledons</taxon>
        <taxon>Gunneridae</taxon>
        <taxon>Pentapetalae</taxon>
        <taxon>rosids</taxon>
        <taxon>malvids</taxon>
        <taxon>Malvales</taxon>
        <taxon>Malvaceae</taxon>
        <taxon>Grewioideae</taxon>
        <taxon>Apeibeae</taxon>
        <taxon>Corchorus</taxon>
    </lineage>
</organism>
<sequence>MGFLSIGSLDVFSHEMGEDGGFTRRISWRWASSKKQTQGREERGSGIWVEAERHQESVSEERRCLKRREVRV</sequence>
<accession>A0A1R3HC21</accession>
<comment type="caution">
    <text evidence="1">The sequence shown here is derived from an EMBL/GenBank/DDBJ whole genome shotgun (WGS) entry which is preliminary data.</text>
</comment>
<proteinExistence type="predicted"/>
<gene>
    <name evidence="1" type="ORF">COLO4_29975</name>
</gene>
<name>A0A1R3HC21_9ROSI</name>
<keyword evidence="2" id="KW-1185">Reference proteome</keyword>
<protein>
    <submittedName>
        <fullName evidence="1">Uncharacterized protein</fullName>
    </submittedName>
</protein>
<dbReference type="EMBL" id="AWUE01020518">
    <property type="protein sequence ID" value="OMO67887.1"/>
    <property type="molecule type" value="Genomic_DNA"/>
</dbReference>
<reference evidence="2" key="1">
    <citation type="submission" date="2013-09" db="EMBL/GenBank/DDBJ databases">
        <title>Corchorus olitorius genome sequencing.</title>
        <authorList>
            <person name="Alam M."/>
            <person name="Haque M.S."/>
            <person name="Islam M.S."/>
            <person name="Emdad E.M."/>
            <person name="Islam M.M."/>
            <person name="Ahmed B."/>
            <person name="Halim A."/>
            <person name="Hossen Q.M.M."/>
            <person name="Hossain M.Z."/>
            <person name="Ahmed R."/>
            <person name="Khan M.M."/>
            <person name="Islam R."/>
            <person name="Rashid M.M."/>
            <person name="Khan S.A."/>
            <person name="Rahman M.S."/>
            <person name="Alam M."/>
            <person name="Yahiya A.S."/>
            <person name="Khan M.S."/>
            <person name="Azam M.S."/>
            <person name="Haque T."/>
            <person name="Lashkar M.Z.H."/>
            <person name="Akhand A.I."/>
            <person name="Morshed G."/>
            <person name="Roy S."/>
            <person name="Uddin K.S."/>
            <person name="Rabeya T."/>
            <person name="Hossain A.S."/>
            <person name="Chowdhury A."/>
            <person name="Snigdha A.R."/>
            <person name="Mortoza M.S."/>
            <person name="Matin S.A."/>
            <person name="Hoque S.M.E."/>
            <person name="Islam M.K."/>
            <person name="Roy D.K."/>
            <person name="Haider R."/>
            <person name="Moosa M.M."/>
            <person name="Elias S.M."/>
            <person name="Hasan A.M."/>
            <person name="Jahan S."/>
            <person name="Shafiuddin M."/>
            <person name="Mahmood N."/>
            <person name="Shommy N.S."/>
        </authorList>
    </citation>
    <scope>NUCLEOTIDE SEQUENCE [LARGE SCALE GENOMIC DNA]</scope>
    <source>
        <strain evidence="2">cv. O-4</strain>
    </source>
</reference>